<reference evidence="2" key="1">
    <citation type="submission" date="2022-05" db="EMBL/GenBank/DDBJ databases">
        <title>Complete genome sequence of toluene-degrading Gulosibacter sediminis strain ACHW.36C.</title>
        <authorList>
            <person name="Wai A.C."/>
            <person name="Lai G.K."/>
            <person name="Griffin S.D."/>
            <person name="Leung F.C."/>
        </authorList>
    </citation>
    <scope>NUCLEOTIDE SEQUENCE [LARGE SCALE GENOMIC DNA]</scope>
    <source>
        <strain evidence="2">ACHW.36C</strain>
    </source>
</reference>
<feature type="transmembrane region" description="Helical" evidence="1">
    <location>
        <begin position="93"/>
        <end position="115"/>
    </location>
</feature>
<evidence type="ECO:0008006" key="3">
    <source>
        <dbReference type="Google" id="ProtNLM"/>
    </source>
</evidence>
<accession>A0ABY4MYW8</accession>
<evidence type="ECO:0000256" key="1">
    <source>
        <dbReference type="SAM" id="Phobius"/>
    </source>
</evidence>
<keyword evidence="1" id="KW-0472">Membrane</keyword>
<keyword evidence="1" id="KW-0812">Transmembrane</keyword>
<evidence type="ECO:0000313" key="2">
    <source>
        <dbReference type="EMBL" id="UQN15636.1"/>
    </source>
</evidence>
<feature type="transmembrane region" description="Helical" evidence="1">
    <location>
        <begin position="59"/>
        <end position="81"/>
    </location>
</feature>
<sequence>MRYKSVVKMHTVNRMQTYGWPLVIMLIAMAFVIAIGLTVHSVSDAEGVEGMNNGMRFNGAIFTVLGPIVMLGFISMGQYFPLALGLGLTRREYVLGTSLVFLGYAVVFTAIVLIGKSIELATDGYGLRVRFFDVAYVGFGPLWQTAIQTFLIAMSAMLVGAAFISGYFRWRQTFIWSFFVTVAVVGLAVAILSMRSFEFATWFGSLFTLDWWAYMLTLAIVAVVSGVAWLVLVRRTQLR</sequence>
<feature type="transmembrane region" description="Helical" evidence="1">
    <location>
        <begin position="212"/>
        <end position="233"/>
    </location>
</feature>
<feature type="transmembrane region" description="Helical" evidence="1">
    <location>
        <begin position="146"/>
        <end position="167"/>
    </location>
</feature>
<organism evidence="2">
    <name type="scientific">Gulosibacter sediminis</name>
    <dbReference type="NCBI Taxonomy" id="1729695"/>
    <lineage>
        <taxon>Bacteria</taxon>
        <taxon>Bacillati</taxon>
        <taxon>Actinomycetota</taxon>
        <taxon>Actinomycetes</taxon>
        <taxon>Micrococcales</taxon>
        <taxon>Microbacteriaceae</taxon>
        <taxon>Gulosibacter</taxon>
    </lineage>
</organism>
<feature type="transmembrane region" description="Helical" evidence="1">
    <location>
        <begin position="20"/>
        <end position="39"/>
    </location>
</feature>
<proteinExistence type="predicted"/>
<dbReference type="EMBL" id="CP097160">
    <property type="protein sequence ID" value="UQN15636.1"/>
    <property type="molecule type" value="Genomic_DNA"/>
</dbReference>
<protein>
    <recommendedName>
        <fullName evidence="3">ABC transporter permease</fullName>
    </recommendedName>
</protein>
<feature type="transmembrane region" description="Helical" evidence="1">
    <location>
        <begin position="174"/>
        <end position="192"/>
    </location>
</feature>
<name>A0ABY4MYW8_9MICO</name>
<keyword evidence="1" id="KW-1133">Transmembrane helix</keyword>
<gene>
    <name evidence="2" type="ORF">M3M28_04060</name>
</gene>